<organism evidence="2 3">
    <name type="scientific">Psylliodes chrysocephalus</name>
    <dbReference type="NCBI Taxonomy" id="3402493"/>
    <lineage>
        <taxon>Eukaryota</taxon>
        <taxon>Metazoa</taxon>
        <taxon>Ecdysozoa</taxon>
        <taxon>Arthropoda</taxon>
        <taxon>Hexapoda</taxon>
        <taxon>Insecta</taxon>
        <taxon>Pterygota</taxon>
        <taxon>Neoptera</taxon>
        <taxon>Endopterygota</taxon>
        <taxon>Coleoptera</taxon>
        <taxon>Polyphaga</taxon>
        <taxon>Cucujiformia</taxon>
        <taxon>Chrysomeloidea</taxon>
        <taxon>Chrysomelidae</taxon>
        <taxon>Galerucinae</taxon>
        <taxon>Alticini</taxon>
        <taxon>Psylliodes</taxon>
    </lineage>
</organism>
<accession>A0A9P0G7V6</accession>
<dbReference type="InterPro" id="IPR005135">
    <property type="entry name" value="Endo/exonuclease/phosphatase"/>
</dbReference>
<dbReference type="Pfam" id="PF14529">
    <property type="entry name" value="Exo_endo_phos_2"/>
    <property type="match status" value="1"/>
</dbReference>
<dbReference type="InterPro" id="IPR036691">
    <property type="entry name" value="Endo/exonu/phosph_ase_sf"/>
</dbReference>
<dbReference type="GO" id="GO:0003824">
    <property type="term" value="F:catalytic activity"/>
    <property type="evidence" value="ECO:0007669"/>
    <property type="project" value="InterPro"/>
</dbReference>
<evidence type="ECO:0000313" key="3">
    <source>
        <dbReference type="Proteomes" id="UP001153636"/>
    </source>
</evidence>
<evidence type="ECO:0000313" key="2">
    <source>
        <dbReference type="EMBL" id="CAH1105394.1"/>
    </source>
</evidence>
<evidence type="ECO:0000259" key="1">
    <source>
        <dbReference type="Pfam" id="PF14529"/>
    </source>
</evidence>
<dbReference type="GO" id="GO:0004129">
    <property type="term" value="F:cytochrome-c oxidase activity"/>
    <property type="evidence" value="ECO:0007669"/>
    <property type="project" value="InterPro"/>
</dbReference>
<gene>
    <name evidence="2" type="ORF">PSYICH_LOCUS6200</name>
</gene>
<dbReference type="Gene3D" id="3.60.10.10">
    <property type="entry name" value="Endonuclease/exonuclease/phosphatase"/>
    <property type="match status" value="1"/>
</dbReference>
<dbReference type="GO" id="GO:0005507">
    <property type="term" value="F:copper ion binding"/>
    <property type="evidence" value="ECO:0007669"/>
    <property type="project" value="InterPro"/>
</dbReference>
<dbReference type="EMBL" id="OV651831">
    <property type="protein sequence ID" value="CAH1105394.1"/>
    <property type="molecule type" value="Genomic_DNA"/>
</dbReference>
<sequence length="177" mass="19819">DLVAVRMEINIAGNKRPLILTSAYLPYDSPSPPPIDKPRDLVNTCRAENLQVLIVADANSHHITWSSKDNNKRGESLLEFILTTNLEILNRGNEFTFVTSRRSEVIATSGRLNQIRFIINRSALFFGECSEIYLEYSTLNPETNSDSPSTKSMILPLVLPSFQITLASGTYLESLRS</sequence>
<dbReference type="OrthoDB" id="7391519at2759"/>
<keyword evidence="3" id="KW-1185">Reference proteome</keyword>
<reference evidence="2" key="1">
    <citation type="submission" date="2022-01" db="EMBL/GenBank/DDBJ databases">
        <authorList>
            <person name="King R."/>
        </authorList>
    </citation>
    <scope>NUCLEOTIDE SEQUENCE</scope>
</reference>
<feature type="non-terminal residue" evidence="2">
    <location>
        <position position="1"/>
    </location>
</feature>
<feature type="domain" description="Endonuclease/exonuclease/phosphatase" evidence="1">
    <location>
        <begin position="22"/>
        <end position="106"/>
    </location>
</feature>
<name>A0A9P0G7V6_9CUCU</name>
<proteinExistence type="predicted"/>
<dbReference type="GO" id="GO:0016020">
    <property type="term" value="C:membrane"/>
    <property type="evidence" value="ECO:0007669"/>
    <property type="project" value="InterPro"/>
</dbReference>
<dbReference type="Proteomes" id="UP001153636">
    <property type="component" value="Chromosome 19"/>
</dbReference>
<protein>
    <recommendedName>
        <fullName evidence="1">Endonuclease/exonuclease/phosphatase domain-containing protein</fullName>
    </recommendedName>
</protein>
<dbReference type="SUPFAM" id="SSF56219">
    <property type="entry name" value="DNase I-like"/>
    <property type="match status" value="1"/>
</dbReference>
<dbReference type="AlphaFoldDB" id="A0A9P0G7V6"/>